<dbReference type="AlphaFoldDB" id="A0A6M5YYZ6"/>
<dbReference type="RefSeq" id="WP_171473795.1">
    <property type="nucleotide sequence ID" value="NZ_CP053452.2"/>
</dbReference>
<proteinExistence type="predicted"/>
<sequence length="389" mass="41764">MPAKLITERVAAPFAGAGVNRDAGTISGVLLCGTVSSNGRDYPVAVFRRDYARYEGRPVNCDHGRDATVDRRFGWFTSVRPGSDGRPRGTLHCLKSHPMYERVMEAAERNPALFGFSHVAMCQTRLANGREVVESIDAVESIDLVAEPATTKGLFEGKGMSLTVRRLCEALVRHPWTRSAQVRPLKRLGEMDGMDTAPSGVAAPPPDDADPSASVKSAFCSAIMAVVTRALDGDEDPKEALRKIKEMIASHDRMKSDPDEADDDETADADTDTDSDYEAGSGDDTAPPGAEGRRVLGPALREARTICESIGFARAALDDLILVAAVPRASRESLARRLKEASAPERPTSAGRGRLSEDVLATTHRGARPDAPPVTDPKAFARLVESSNN</sequence>
<feature type="compositionally biased region" description="Basic and acidic residues" evidence="1">
    <location>
        <begin position="249"/>
        <end position="258"/>
    </location>
</feature>
<feature type="region of interest" description="Disordered" evidence="1">
    <location>
        <begin position="249"/>
        <end position="295"/>
    </location>
</feature>
<evidence type="ECO:0000313" key="3">
    <source>
        <dbReference type="Proteomes" id="UP000503447"/>
    </source>
</evidence>
<evidence type="ECO:0000313" key="2">
    <source>
        <dbReference type="EMBL" id="QJW98676.1"/>
    </source>
</evidence>
<organism evidence="2 3">
    <name type="scientific">Frigoriglobus tundricola</name>
    <dbReference type="NCBI Taxonomy" id="2774151"/>
    <lineage>
        <taxon>Bacteria</taxon>
        <taxon>Pseudomonadati</taxon>
        <taxon>Planctomycetota</taxon>
        <taxon>Planctomycetia</taxon>
        <taxon>Gemmatales</taxon>
        <taxon>Gemmataceae</taxon>
        <taxon>Frigoriglobus</taxon>
    </lineage>
</organism>
<feature type="region of interest" description="Disordered" evidence="1">
    <location>
        <begin position="183"/>
        <end position="214"/>
    </location>
</feature>
<dbReference type="KEGG" id="ftj:FTUN_6271"/>
<keyword evidence="3" id="KW-1185">Reference proteome</keyword>
<gene>
    <name evidence="2" type="ORF">FTUN_6271</name>
</gene>
<feature type="compositionally biased region" description="Acidic residues" evidence="1">
    <location>
        <begin position="259"/>
        <end position="277"/>
    </location>
</feature>
<dbReference type="EMBL" id="CP053452">
    <property type="protein sequence ID" value="QJW98676.1"/>
    <property type="molecule type" value="Genomic_DNA"/>
</dbReference>
<feature type="region of interest" description="Disordered" evidence="1">
    <location>
        <begin position="336"/>
        <end position="377"/>
    </location>
</feature>
<dbReference type="Proteomes" id="UP000503447">
    <property type="component" value="Chromosome"/>
</dbReference>
<protein>
    <submittedName>
        <fullName evidence="2">Uncharacterized protein</fullName>
    </submittedName>
</protein>
<name>A0A6M5YYZ6_9BACT</name>
<accession>A0A6M5YYZ6</accession>
<evidence type="ECO:0000256" key="1">
    <source>
        <dbReference type="SAM" id="MobiDB-lite"/>
    </source>
</evidence>
<reference evidence="3" key="1">
    <citation type="submission" date="2020-05" db="EMBL/GenBank/DDBJ databases">
        <title>Frigoriglobus tundricola gen. nov., sp. nov., a psychrotolerant cellulolytic planctomycete of the family Gemmataceae with two divergent copies of 16S rRNA gene.</title>
        <authorList>
            <person name="Kulichevskaya I.S."/>
            <person name="Ivanova A.A."/>
            <person name="Naumoff D.G."/>
            <person name="Beletsky A.V."/>
            <person name="Rijpstra W.I.C."/>
            <person name="Sinninghe Damste J.S."/>
            <person name="Mardanov A.V."/>
            <person name="Ravin N.V."/>
            <person name="Dedysh S.N."/>
        </authorList>
    </citation>
    <scope>NUCLEOTIDE SEQUENCE [LARGE SCALE GENOMIC DNA]</scope>
    <source>
        <strain evidence="3">PL17</strain>
    </source>
</reference>